<sequence>MDGAKNLGELTETEKNVYTYAFHDEFKGMGIDPEKQEYYIEKILNSSEEAILHLRKNGAIAIAREVVQPNNIFEA</sequence>
<dbReference type="RefSeq" id="WP_109348917.1">
    <property type="nucleotide sequence ID" value="NZ_BJUE01000003.1"/>
</dbReference>
<dbReference type="AlphaFoldDB" id="A0A2U3AF31"/>
<gene>
    <name evidence="2" type="ORF">DFR61_10635</name>
    <name evidence="1" type="ORF">NCTC10597_01549</name>
</gene>
<evidence type="ECO:0000313" key="4">
    <source>
        <dbReference type="Proteomes" id="UP000294641"/>
    </source>
</evidence>
<reference evidence="1 3" key="1">
    <citation type="submission" date="2018-06" db="EMBL/GenBank/DDBJ databases">
        <authorList>
            <consortium name="Pathogen Informatics"/>
            <person name="Doyle S."/>
        </authorList>
    </citation>
    <scope>NUCLEOTIDE SEQUENCE [LARGE SCALE GENOMIC DNA]</scope>
    <source>
        <strain evidence="1 3">NCTC10597</strain>
    </source>
</reference>
<organism evidence="1 3">
    <name type="scientific">Kurthia zopfii</name>
    <dbReference type="NCBI Taxonomy" id="1650"/>
    <lineage>
        <taxon>Bacteria</taxon>
        <taxon>Bacillati</taxon>
        <taxon>Bacillota</taxon>
        <taxon>Bacilli</taxon>
        <taxon>Bacillales</taxon>
        <taxon>Caryophanaceae</taxon>
        <taxon>Kurthia</taxon>
    </lineage>
</organism>
<dbReference type="Proteomes" id="UP000254330">
    <property type="component" value="Unassembled WGS sequence"/>
</dbReference>
<dbReference type="Proteomes" id="UP000294641">
    <property type="component" value="Unassembled WGS sequence"/>
</dbReference>
<dbReference type="OrthoDB" id="2454992at2"/>
<protein>
    <submittedName>
        <fullName evidence="1">Uncharacterized protein</fullName>
    </submittedName>
</protein>
<comment type="caution">
    <text evidence="1">The sequence shown here is derived from an EMBL/GenBank/DDBJ whole genome shotgun (WGS) entry which is preliminary data.</text>
</comment>
<dbReference type="EMBL" id="SNZG01000006">
    <property type="protein sequence ID" value="TDR41342.1"/>
    <property type="molecule type" value="Genomic_DNA"/>
</dbReference>
<proteinExistence type="predicted"/>
<dbReference type="EMBL" id="UGNP01000001">
    <property type="protein sequence ID" value="STX09847.1"/>
    <property type="molecule type" value="Genomic_DNA"/>
</dbReference>
<evidence type="ECO:0000313" key="2">
    <source>
        <dbReference type="EMBL" id="TDR41342.1"/>
    </source>
</evidence>
<evidence type="ECO:0000313" key="1">
    <source>
        <dbReference type="EMBL" id="STX09847.1"/>
    </source>
</evidence>
<evidence type="ECO:0000313" key="3">
    <source>
        <dbReference type="Proteomes" id="UP000254330"/>
    </source>
</evidence>
<reference evidence="2 4" key="2">
    <citation type="submission" date="2019-03" db="EMBL/GenBank/DDBJ databases">
        <title>Genomic Encyclopedia of Type Strains, Phase IV (KMG-IV): sequencing the most valuable type-strain genomes for metagenomic binning, comparative biology and taxonomic classification.</title>
        <authorList>
            <person name="Goeker M."/>
        </authorList>
    </citation>
    <scope>NUCLEOTIDE SEQUENCE [LARGE SCALE GENOMIC DNA]</scope>
    <source>
        <strain evidence="2 4">DSM 20580</strain>
    </source>
</reference>
<keyword evidence="4" id="KW-1185">Reference proteome</keyword>
<accession>A0A2U3AF31</accession>
<name>A0A2U3AF31_9BACL</name>